<dbReference type="InterPro" id="IPR049278">
    <property type="entry name" value="MS_channel_C"/>
</dbReference>
<dbReference type="SUPFAM" id="SSF82689">
    <property type="entry name" value="Mechanosensitive channel protein MscS (YggB), C-terminal domain"/>
    <property type="match status" value="1"/>
</dbReference>
<feature type="transmembrane region" description="Helical" evidence="7">
    <location>
        <begin position="114"/>
        <end position="131"/>
    </location>
</feature>
<dbReference type="Pfam" id="PF00924">
    <property type="entry name" value="MS_channel_2nd"/>
    <property type="match status" value="1"/>
</dbReference>
<evidence type="ECO:0000259" key="8">
    <source>
        <dbReference type="Pfam" id="PF00924"/>
    </source>
</evidence>
<feature type="transmembrane region" description="Helical" evidence="7">
    <location>
        <begin position="85"/>
        <end position="102"/>
    </location>
</feature>
<dbReference type="EMBL" id="PEBX01000006">
    <property type="protein sequence ID" value="PTQ57506.1"/>
    <property type="molecule type" value="Genomic_DNA"/>
</dbReference>
<evidence type="ECO:0000256" key="5">
    <source>
        <dbReference type="ARBA" id="ARBA00022989"/>
    </source>
</evidence>
<feature type="domain" description="Mechanosensitive ion channel MscS C-terminal" evidence="9">
    <location>
        <begin position="286"/>
        <end position="360"/>
    </location>
</feature>
<dbReference type="SUPFAM" id="SSF50182">
    <property type="entry name" value="Sm-like ribonucleoproteins"/>
    <property type="match status" value="1"/>
</dbReference>
<feature type="transmembrane region" description="Helical" evidence="7">
    <location>
        <begin position="152"/>
        <end position="173"/>
    </location>
</feature>
<dbReference type="InterPro" id="IPR010920">
    <property type="entry name" value="LSM_dom_sf"/>
</dbReference>
<feature type="domain" description="Mechanosensitive ion channel MscS" evidence="8">
    <location>
        <begin position="201"/>
        <end position="268"/>
    </location>
</feature>
<evidence type="ECO:0000256" key="2">
    <source>
        <dbReference type="ARBA" id="ARBA00008017"/>
    </source>
</evidence>
<evidence type="ECO:0000256" key="3">
    <source>
        <dbReference type="ARBA" id="ARBA00022475"/>
    </source>
</evidence>
<dbReference type="InterPro" id="IPR006686">
    <property type="entry name" value="MscS_channel_CS"/>
</dbReference>
<dbReference type="Pfam" id="PF21088">
    <property type="entry name" value="MS_channel_1st"/>
    <property type="match status" value="1"/>
</dbReference>
<proteinExistence type="inferred from homology"/>
<dbReference type="InterPro" id="IPR011066">
    <property type="entry name" value="MscS_channel_C_sf"/>
</dbReference>
<feature type="transmembrane region" description="Helical" evidence="7">
    <location>
        <begin position="33"/>
        <end position="58"/>
    </location>
</feature>
<dbReference type="Gene3D" id="3.30.70.100">
    <property type="match status" value="1"/>
</dbReference>
<gene>
    <name evidence="11" type="ORF">BSOLF_1384</name>
</gene>
<evidence type="ECO:0000259" key="10">
    <source>
        <dbReference type="Pfam" id="PF21088"/>
    </source>
</evidence>
<comment type="similarity">
    <text evidence="2">Belongs to the MscS (TC 1.A.23) family.</text>
</comment>
<dbReference type="AlphaFoldDB" id="A0A2R6Y492"/>
<dbReference type="InterPro" id="IPR011014">
    <property type="entry name" value="MscS_channel_TM-2"/>
</dbReference>
<dbReference type="InterPro" id="IPR045042">
    <property type="entry name" value="YnaI-like"/>
</dbReference>
<accession>A0A2R6Y492</accession>
<sequence length="380" mass="43311">MQSFYNWMLGILHWMDGIIQAVQSIYALMTETWYGRIITAFFILVLFFLVRFLFHYLIGRPLVRWKEKNGDLALASIIQAFRLPFKWFWTILALYTAFLALGPPAPVTIFLSRFYRSVIIILMTWGFYNMTGRSAEWLRRLGERQGLAFRETLTPLISRILRFVLIVIAGTVLLQEFGYRIESVITGLGLGGLAISLAAQDTLKNMFGGAVILLEKTFTIGDWIETPDVSGTVEMITIRSTQIRTFDQGLVIVPNANLTSGAIKNWSRMGKRRIMFNLPLALGATSEQVRSFVTTLRSHLKSHPGVHPDAIYVAMNQFGDGNMQVLVYFFTKTVQYDEWLLLGEEINLYILDLLRIHGLSLAVPVRQIWLEGDALREVKG</sequence>
<keyword evidence="6 7" id="KW-0472">Membrane</keyword>
<dbReference type="InterPro" id="IPR049142">
    <property type="entry name" value="MS_channel_1st"/>
</dbReference>
<evidence type="ECO:0000313" key="11">
    <source>
        <dbReference type="EMBL" id="PTQ57506.1"/>
    </source>
</evidence>
<dbReference type="InterPro" id="IPR006685">
    <property type="entry name" value="MscS_channel_2nd"/>
</dbReference>
<dbReference type="PANTHER" id="PTHR43634:SF2">
    <property type="entry name" value="LOW CONDUCTANCE MECHANOSENSITIVE CHANNEL YNAI"/>
    <property type="match status" value="1"/>
</dbReference>
<keyword evidence="5 7" id="KW-1133">Transmembrane helix</keyword>
<evidence type="ECO:0000313" key="12">
    <source>
        <dbReference type="Proteomes" id="UP000244338"/>
    </source>
</evidence>
<keyword evidence="4 7" id="KW-0812">Transmembrane</keyword>
<evidence type="ECO:0000259" key="9">
    <source>
        <dbReference type="Pfam" id="PF21082"/>
    </source>
</evidence>
<dbReference type="GO" id="GO:0005886">
    <property type="term" value="C:plasma membrane"/>
    <property type="evidence" value="ECO:0007669"/>
    <property type="project" value="UniProtKB-SubCell"/>
</dbReference>
<dbReference type="Gene3D" id="2.30.30.60">
    <property type="match status" value="1"/>
</dbReference>
<feature type="domain" description="Mechanosensitive ion channel transmembrane helices 2/3" evidence="10">
    <location>
        <begin position="160"/>
        <end position="200"/>
    </location>
</feature>
<comment type="subcellular location">
    <subcellularLocation>
        <location evidence="1">Cell membrane</location>
        <topology evidence="1">Multi-pass membrane protein</topology>
    </subcellularLocation>
</comment>
<evidence type="ECO:0000256" key="1">
    <source>
        <dbReference type="ARBA" id="ARBA00004651"/>
    </source>
</evidence>
<evidence type="ECO:0000256" key="6">
    <source>
        <dbReference type="ARBA" id="ARBA00023136"/>
    </source>
</evidence>
<evidence type="ECO:0000256" key="4">
    <source>
        <dbReference type="ARBA" id="ARBA00022692"/>
    </source>
</evidence>
<dbReference type="Pfam" id="PF21082">
    <property type="entry name" value="MS_channel_3rd"/>
    <property type="match status" value="1"/>
</dbReference>
<dbReference type="Proteomes" id="UP000244338">
    <property type="component" value="Unassembled WGS sequence"/>
</dbReference>
<dbReference type="SUPFAM" id="SSF82861">
    <property type="entry name" value="Mechanosensitive channel protein MscS (YggB), transmembrane region"/>
    <property type="match status" value="1"/>
</dbReference>
<dbReference type="PANTHER" id="PTHR43634">
    <property type="entry name" value="OW CONDUCTANCE MECHANOSENSITIVE CHANNEL"/>
    <property type="match status" value="1"/>
</dbReference>
<protein>
    <submittedName>
        <fullName evidence="11">Small-conductance mechanosensitive channel</fullName>
    </submittedName>
</protein>
<name>A0A2R6Y492_9BACL</name>
<feature type="transmembrane region" description="Helical" evidence="7">
    <location>
        <begin position="7"/>
        <end position="27"/>
    </location>
</feature>
<organism evidence="11 12">
    <name type="scientific">Candidatus Carbonibacillus altaicus</name>
    <dbReference type="NCBI Taxonomy" id="2163959"/>
    <lineage>
        <taxon>Bacteria</taxon>
        <taxon>Bacillati</taxon>
        <taxon>Bacillota</taxon>
        <taxon>Bacilli</taxon>
        <taxon>Bacillales</taxon>
        <taxon>Candidatus Carbonibacillus</taxon>
    </lineage>
</organism>
<keyword evidence="3" id="KW-1003">Cell membrane</keyword>
<dbReference type="InterPro" id="IPR023408">
    <property type="entry name" value="MscS_beta-dom_sf"/>
</dbReference>
<comment type="caution">
    <text evidence="11">The sequence shown here is derived from an EMBL/GenBank/DDBJ whole genome shotgun (WGS) entry which is preliminary data.</text>
</comment>
<dbReference type="PROSITE" id="PS01246">
    <property type="entry name" value="UPF0003"/>
    <property type="match status" value="1"/>
</dbReference>
<dbReference type="Gene3D" id="1.10.287.1260">
    <property type="match status" value="1"/>
</dbReference>
<dbReference type="GO" id="GO:0055085">
    <property type="term" value="P:transmembrane transport"/>
    <property type="evidence" value="ECO:0007669"/>
    <property type="project" value="InterPro"/>
</dbReference>
<evidence type="ECO:0000256" key="7">
    <source>
        <dbReference type="SAM" id="Phobius"/>
    </source>
</evidence>
<reference evidence="12" key="1">
    <citation type="journal article" date="2018" name="Sci. Rep.">
        <title>Lignite coal burning seam in the remote Altai Mountains harbors a hydrogen-driven thermophilic microbial community.</title>
        <authorList>
            <person name="Kadnikov V.V."/>
            <person name="Mardanov A.V."/>
            <person name="Ivasenko D.A."/>
            <person name="Antsiferov D.V."/>
            <person name="Beletsky A.V."/>
            <person name="Karnachuk O.V."/>
            <person name="Ravin N.V."/>
        </authorList>
    </citation>
    <scope>NUCLEOTIDE SEQUENCE [LARGE SCALE GENOMIC DNA]</scope>
</reference>